<dbReference type="EMBL" id="VMNW02000118">
    <property type="protein sequence ID" value="KAA9150402.1"/>
    <property type="molecule type" value="Genomic_DNA"/>
</dbReference>
<dbReference type="InterPro" id="IPR002397">
    <property type="entry name" value="Cyt_P450_B"/>
</dbReference>
<keyword evidence="3 9" id="KW-0349">Heme</keyword>
<dbReference type="AlphaFoldDB" id="A0A5N0UL26"/>
<keyword evidence="7 9" id="KW-0503">Monooxygenase</keyword>
<evidence type="ECO:0000256" key="6">
    <source>
        <dbReference type="ARBA" id="ARBA00023004"/>
    </source>
</evidence>
<comment type="caution">
    <text evidence="10">The sequence shown here is derived from an EMBL/GenBank/DDBJ whole genome shotgun (WGS) entry which is preliminary data.</text>
</comment>
<dbReference type="GO" id="GO:0005506">
    <property type="term" value="F:iron ion binding"/>
    <property type="evidence" value="ECO:0007669"/>
    <property type="project" value="InterPro"/>
</dbReference>
<dbReference type="GO" id="GO:0006707">
    <property type="term" value="P:cholesterol catabolic process"/>
    <property type="evidence" value="ECO:0007669"/>
    <property type="project" value="TreeGrafter"/>
</dbReference>
<name>A0A5N0UL26_9PSEU</name>
<dbReference type="GO" id="GO:0008395">
    <property type="term" value="F:steroid hydroxylase activity"/>
    <property type="evidence" value="ECO:0007669"/>
    <property type="project" value="TreeGrafter"/>
</dbReference>
<keyword evidence="6 9" id="KW-0408">Iron</keyword>
<evidence type="ECO:0000256" key="1">
    <source>
        <dbReference type="ARBA" id="ARBA00004660"/>
    </source>
</evidence>
<dbReference type="GO" id="GO:0020037">
    <property type="term" value="F:heme binding"/>
    <property type="evidence" value="ECO:0007669"/>
    <property type="project" value="InterPro"/>
</dbReference>
<dbReference type="Pfam" id="PF00067">
    <property type="entry name" value="p450"/>
    <property type="match status" value="1"/>
</dbReference>
<dbReference type="PRINTS" id="PR00359">
    <property type="entry name" value="BP450"/>
</dbReference>
<dbReference type="GO" id="GO:0036199">
    <property type="term" value="F:cholest-4-en-3-one 26-monooxygenase activity"/>
    <property type="evidence" value="ECO:0007669"/>
    <property type="project" value="TreeGrafter"/>
</dbReference>
<dbReference type="RefSeq" id="WP_144757762.1">
    <property type="nucleotide sequence ID" value="NZ_VMNW02000118.1"/>
</dbReference>
<reference evidence="10" key="1">
    <citation type="submission" date="2019-09" db="EMBL/GenBank/DDBJ databases">
        <authorList>
            <person name="Teo W.F.A."/>
            <person name="Duangmal K."/>
        </authorList>
    </citation>
    <scope>NUCLEOTIDE SEQUENCE [LARGE SCALE GENOMIC DNA]</scope>
    <source>
        <strain evidence="10">K81G1</strain>
    </source>
</reference>
<dbReference type="PANTHER" id="PTHR46696">
    <property type="entry name" value="P450, PUTATIVE (EUROFUNG)-RELATED"/>
    <property type="match status" value="1"/>
</dbReference>
<evidence type="ECO:0000256" key="8">
    <source>
        <dbReference type="ARBA" id="ARBA00055433"/>
    </source>
</evidence>
<evidence type="ECO:0000256" key="7">
    <source>
        <dbReference type="ARBA" id="ARBA00023033"/>
    </source>
</evidence>
<dbReference type="InterPro" id="IPR036396">
    <property type="entry name" value="Cyt_P450_sf"/>
</dbReference>
<dbReference type="Gene3D" id="1.10.630.10">
    <property type="entry name" value="Cytochrome P450"/>
    <property type="match status" value="1"/>
</dbReference>
<dbReference type="PRINTS" id="PR00385">
    <property type="entry name" value="P450"/>
</dbReference>
<evidence type="ECO:0000256" key="9">
    <source>
        <dbReference type="RuleBase" id="RU000461"/>
    </source>
</evidence>
<dbReference type="InterPro" id="IPR001128">
    <property type="entry name" value="Cyt_P450"/>
</dbReference>
<gene>
    <name evidence="10" type="ORF">FPZ12_041150</name>
</gene>
<proteinExistence type="inferred from homology"/>
<dbReference type="PANTHER" id="PTHR46696:SF4">
    <property type="entry name" value="BIOTIN BIOSYNTHESIS CYTOCHROME P450"/>
    <property type="match status" value="1"/>
</dbReference>
<keyword evidence="11" id="KW-1185">Reference proteome</keyword>
<comment type="function">
    <text evidence="8">Involved in the coupling of aromatic side chains of the heptapeptide of vancomycin.</text>
</comment>
<evidence type="ECO:0000313" key="11">
    <source>
        <dbReference type="Proteomes" id="UP000319769"/>
    </source>
</evidence>
<evidence type="ECO:0000256" key="5">
    <source>
        <dbReference type="ARBA" id="ARBA00023002"/>
    </source>
</evidence>
<dbReference type="SUPFAM" id="SSF48264">
    <property type="entry name" value="Cytochrome P450"/>
    <property type="match status" value="1"/>
</dbReference>
<evidence type="ECO:0000256" key="3">
    <source>
        <dbReference type="ARBA" id="ARBA00022617"/>
    </source>
</evidence>
<dbReference type="OrthoDB" id="502624at2"/>
<dbReference type="PROSITE" id="PS00086">
    <property type="entry name" value="CYTOCHROME_P450"/>
    <property type="match status" value="1"/>
</dbReference>
<sequence length="422" mass="47496">MPDFDQIDFFTDQTIVDDPYPYFEHLRARGPVHREPHHGVIAVTGYDEAMEVYRDNAVYSSVNSVIGPFPGLPFEPEGADISAQLENHRTDFPMHEHMVTMDPPEHGRHRELLKRLLTPKRLKENEEFMWRLADRQIDEFLGQGRFELLSDYAQPFALLVIADLLGVPEEHHDTFRARLGAQKAGSIDEDEAITGNSLGFLDAQFTAFIEDRRREPRDDVLTQLATAKFPDGSEPEVLDVVRAATFLFAAGQETTARLLSSALLILAERPDLQQRLRDDRSLVPGFVEETLRLESPVKADFRLARTTTSLGGVEIPAGTTVMIMPGAANRDPGRFGNPAEFRVERPNVREHIAFGRGVHSCPGGPLARVEARVSIERLLDRMAGLRISDAEHGPAGERRYRYEPTYILRGVNALHLEYTPKS</sequence>
<evidence type="ECO:0000256" key="4">
    <source>
        <dbReference type="ARBA" id="ARBA00022723"/>
    </source>
</evidence>
<keyword evidence="5 9" id="KW-0560">Oxidoreductase</keyword>
<dbReference type="InterPro" id="IPR017972">
    <property type="entry name" value="Cyt_P450_CS"/>
</dbReference>
<protein>
    <submittedName>
        <fullName evidence="10">Cytochrome P450</fullName>
    </submittedName>
</protein>
<keyword evidence="4 9" id="KW-0479">Metal-binding</keyword>
<dbReference type="FunFam" id="1.10.630.10:FF:000018">
    <property type="entry name" value="Cytochrome P450 monooxygenase"/>
    <property type="match status" value="1"/>
</dbReference>
<organism evidence="10 11">
    <name type="scientific">Amycolatopsis acidicola</name>
    <dbReference type="NCBI Taxonomy" id="2596893"/>
    <lineage>
        <taxon>Bacteria</taxon>
        <taxon>Bacillati</taxon>
        <taxon>Actinomycetota</taxon>
        <taxon>Actinomycetes</taxon>
        <taxon>Pseudonocardiales</taxon>
        <taxon>Pseudonocardiaceae</taxon>
        <taxon>Amycolatopsis</taxon>
    </lineage>
</organism>
<evidence type="ECO:0000256" key="2">
    <source>
        <dbReference type="ARBA" id="ARBA00010617"/>
    </source>
</evidence>
<dbReference type="Proteomes" id="UP000319769">
    <property type="component" value="Unassembled WGS sequence"/>
</dbReference>
<evidence type="ECO:0000313" key="10">
    <source>
        <dbReference type="EMBL" id="KAA9150402.1"/>
    </source>
</evidence>
<comment type="similarity">
    <text evidence="2 9">Belongs to the cytochrome P450 family.</text>
</comment>
<accession>A0A5N0UL26</accession>
<comment type="pathway">
    <text evidence="1">Antibiotic biosynthesis; vancomycin biosynthesis.</text>
</comment>